<dbReference type="SUPFAM" id="SSF50475">
    <property type="entry name" value="FMN-binding split barrel"/>
    <property type="match status" value="1"/>
</dbReference>
<gene>
    <name evidence="3" type="ORF">FHU40_003003</name>
</gene>
<reference evidence="3 4" key="1">
    <citation type="submission" date="2020-08" db="EMBL/GenBank/DDBJ databases">
        <title>Sequencing the genomes of 1000 actinobacteria strains.</title>
        <authorList>
            <person name="Klenk H.-P."/>
        </authorList>
    </citation>
    <scope>NUCLEOTIDE SEQUENCE [LARGE SCALE GENOMIC DNA]</scope>
    <source>
        <strain evidence="3 4">DSM 105498</strain>
    </source>
</reference>
<evidence type="ECO:0000259" key="2">
    <source>
        <dbReference type="Pfam" id="PF01243"/>
    </source>
</evidence>
<evidence type="ECO:0000256" key="1">
    <source>
        <dbReference type="ARBA" id="ARBA00023002"/>
    </source>
</evidence>
<dbReference type="GO" id="GO:0005829">
    <property type="term" value="C:cytosol"/>
    <property type="evidence" value="ECO:0007669"/>
    <property type="project" value="TreeGrafter"/>
</dbReference>
<comment type="caution">
    <text evidence="3">The sequence shown here is derived from an EMBL/GenBank/DDBJ whole genome shotgun (WGS) entry which is preliminary data.</text>
</comment>
<dbReference type="GO" id="GO:0070967">
    <property type="term" value="F:coenzyme F420 binding"/>
    <property type="evidence" value="ECO:0007669"/>
    <property type="project" value="TreeGrafter"/>
</dbReference>
<dbReference type="Gene3D" id="2.30.110.10">
    <property type="entry name" value="Electron Transport, Fmn-binding Protein, Chain A"/>
    <property type="match status" value="1"/>
</dbReference>
<dbReference type="InterPro" id="IPR012349">
    <property type="entry name" value="Split_barrel_FMN-bd"/>
</dbReference>
<dbReference type="InterPro" id="IPR052019">
    <property type="entry name" value="F420H2_bilvrd_red/Heme_oxyg"/>
</dbReference>
<accession>A0A7W4VWY3</accession>
<proteinExistence type="predicted"/>
<dbReference type="GO" id="GO:0016627">
    <property type="term" value="F:oxidoreductase activity, acting on the CH-CH group of donors"/>
    <property type="evidence" value="ECO:0007669"/>
    <property type="project" value="TreeGrafter"/>
</dbReference>
<dbReference type="AlphaFoldDB" id="A0A7W4VWY3"/>
<dbReference type="PANTHER" id="PTHR35176:SF6">
    <property type="entry name" value="HEME OXYGENASE HI_0854-RELATED"/>
    <property type="match status" value="1"/>
</dbReference>
<protein>
    <submittedName>
        <fullName evidence="3">General stress protein 26</fullName>
    </submittedName>
</protein>
<dbReference type="RefSeq" id="WP_183593070.1">
    <property type="nucleotide sequence ID" value="NZ_JACHWR010000002.1"/>
</dbReference>
<keyword evidence="1" id="KW-0560">Oxidoreductase</keyword>
<sequence>MGADVHRPGEKHVEDLAEARLSVTGQRELWDAQTEGVLTFLQDGLPTAVVMSYLVDAEGRFWFATVEGRRQVRGVDADGRVAVVVSNTGTDLPGRRMVALRGDATVHRDREIVMAAVRRLAPRLAPDDPDAFVRLLDSPNRVVIEVVPTRITSSHDSRRLAGDGRGGPAPE</sequence>
<dbReference type="PANTHER" id="PTHR35176">
    <property type="entry name" value="HEME OXYGENASE HI_0854-RELATED"/>
    <property type="match status" value="1"/>
</dbReference>
<dbReference type="Pfam" id="PF01243">
    <property type="entry name" value="PNPOx_N"/>
    <property type="match status" value="1"/>
</dbReference>
<name>A0A7W4VWY3_9ACTN</name>
<feature type="domain" description="Pyridoxamine 5'-phosphate oxidase N-terminal" evidence="2">
    <location>
        <begin position="37"/>
        <end position="152"/>
    </location>
</feature>
<organism evidence="3 4">
    <name type="scientific">Nocardioides soli</name>
    <dbReference type="NCBI Taxonomy" id="1036020"/>
    <lineage>
        <taxon>Bacteria</taxon>
        <taxon>Bacillati</taxon>
        <taxon>Actinomycetota</taxon>
        <taxon>Actinomycetes</taxon>
        <taxon>Propionibacteriales</taxon>
        <taxon>Nocardioidaceae</taxon>
        <taxon>Nocardioides</taxon>
    </lineage>
</organism>
<keyword evidence="4" id="KW-1185">Reference proteome</keyword>
<dbReference type="InterPro" id="IPR011576">
    <property type="entry name" value="Pyridox_Oxase_N"/>
</dbReference>
<dbReference type="EMBL" id="JACHWR010000002">
    <property type="protein sequence ID" value="MBB3043185.1"/>
    <property type="molecule type" value="Genomic_DNA"/>
</dbReference>
<evidence type="ECO:0000313" key="4">
    <source>
        <dbReference type="Proteomes" id="UP000589626"/>
    </source>
</evidence>
<evidence type="ECO:0000313" key="3">
    <source>
        <dbReference type="EMBL" id="MBB3043185.1"/>
    </source>
</evidence>
<dbReference type="Proteomes" id="UP000589626">
    <property type="component" value="Unassembled WGS sequence"/>
</dbReference>